<evidence type="ECO:0000313" key="14">
    <source>
        <dbReference type="EMBL" id="EOX91413.1"/>
    </source>
</evidence>
<keyword evidence="10" id="KW-0407">Ion channel</keyword>
<dbReference type="Gene3D" id="1.10.287.70">
    <property type="match status" value="1"/>
</dbReference>
<dbReference type="HOGENOM" id="CLU_487831_0_0_1"/>
<dbReference type="InParanoid" id="A0A061DN58"/>
<name>A0A061DN58_THECC</name>
<comment type="subcellular location">
    <subcellularLocation>
        <location evidence="1">Membrane</location>
        <topology evidence="1">Multi-pass membrane protein</topology>
    </subcellularLocation>
</comment>
<sequence length="559" mass="63092">MDSKMVFALLLVSLALLLLFPSINCSTGIGDTAGGGEFPDSFRAVSDCSFSSSVEFQQEQHIAWEMSIRGFNGITGPKMALTFQDLYGNSTPVVLSAFYGDKKGHMDDIDIVTLVLTYCSNNKMRKLWALIIMDDPISLSTTSSPLLGTINNTFRGTYRSQDSSSGGAGNKMIDGALVISNTTQFLSVNINDKNYRTLTELYNSFDELVEKVVVEVSHRYIKKWFHRAVGDIEITADHNQPRVFYQRRSESRFTMVVKAKPNELDRFWWFLSPFTLEMWLTLVALSVFTGFVTWIIEGQNEDGPNLVEALLFFVHRDAPRNRLTNFVQVPWLFLVLVVTSTYTASFSSTVTSSETKPPCLDMENLKITNAIIGCDGDSIIFRYLVETLGFKRKNIKNIAQSSIDDYAEALSTGNIKAAFFSTPHADVFLEKYRKGFSAWEPIRNLRDSTIVFPRVSPFVSEMSKFKQMKGYMLSFLDCSGSTIDGTMKQGIGPGPFSGLFFLSGGASAIAMLITVIRLIERRWENYIQRMLMGRELWVWLTTLFPRNQRRNELQIQVQG</sequence>
<dbReference type="eggNOG" id="KOG1052">
    <property type="taxonomic scope" value="Eukaryota"/>
</dbReference>
<dbReference type="PANTHER" id="PTHR18966">
    <property type="entry name" value="IONOTROPIC GLUTAMATE RECEPTOR"/>
    <property type="match status" value="1"/>
</dbReference>
<dbReference type="STRING" id="3641.A0A061DN58"/>
<dbReference type="Proteomes" id="UP000026915">
    <property type="component" value="Chromosome 1"/>
</dbReference>
<protein>
    <submittedName>
        <fullName evidence="14">Glutamate receptor 2 plant, putative</fullName>
    </submittedName>
</protein>
<dbReference type="SUPFAM" id="SSF53850">
    <property type="entry name" value="Periplasmic binding protein-like II"/>
    <property type="match status" value="1"/>
</dbReference>
<feature type="signal peptide" evidence="12">
    <location>
        <begin position="1"/>
        <end position="25"/>
    </location>
</feature>
<gene>
    <name evidence="14" type="ORF">TCM_000618</name>
</gene>
<reference evidence="14 15" key="1">
    <citation type="journal article" date="2013" name="Genome Biol.">
        <title>The genome sequence of the most widely cultivated cacao type and its use to identify candidate genes regulating pod color.</title>
        <authorList>
            <person name="Motamayor J.C."/>
            <person name="Mockaitis K."/>
            <person name="Schmutz J."/>
            <person name="Haiminen N."/>
            <person name="Iii D.L."/>
            <person name="Cornejo O."/>
            <person name="Findley S.D."/>
            <person name="Zheng P."/>
            <person name="Utro F."/>
            <person name="Royaert S."/>
            <person name="Saski C."/>
            <person name="Jenkins J."/>
            <person name="Podicheti R."/>
            <person name="Zhao M."/>
            <person name="Scheffler B.E."/>
            <person name="Stack J.C."/>
            <person name="Feltus F.A."/>
            <person name="Mustiga G.M."/>
            <person name="Amores F."/>
            <person name="Phillips W."/>
            <person name="Marelli J.P."/>
            <person name="May G.D."/>
            <person name="Shapiro H."/>
            <person name="Ma J."/>
            <person name="Bustamante C.D."/>
            <person name="Schnell R.J."/>
            <person name="Main D."/>
            <person name="Gilbert D."/>
            <person name="Parida L."/>
            <person name="Kuhn D.N."/>
        </authorList>
    </citation>
    <scope>NUCLEOTIDE SEQUENCE [LARGE SCALE GENOMIC DNA]</scope>
    <source>
        <strain evidence="15">cv. Matina 1-6</strain>
    </source>
</reference>
<feature type="transmembrane region" description="Helical" evidence="11">
    <location>
        <begin position="496"/>
        <end position="519"/>
    </location>
</feature>
<keyword evidence="12" id="KW-0732">Signal</keyword>
<keyword evidence="9" id="KW-1071">Ligand-gated ion channel</keyword>
<evidence type="ECO:0000256" key="2">
    <source>
        <dbReference type="ARBA" id="ARBA00022448"/>
    </source>
</evidence>
<evidence type="ECO:0000256" key="12">
    <source>
        <dbReference type="SAM" id="SignalP"/>
    </source>
</evidence>
<feature type="chain" id="PRO_5001601058" evidence="12">
    <location>
        <begin position="26"/>
        <end position="559"/>
    </location>
</feature>
<organism evidence="14 15">
    <name type="scientific">Theobroma cacao</name>
    <name type="common">Cacao</name>
    <name type="synonym">Cocoa</name>
    <dbReference type="NCBI Taxonomy" id="3641"/>
    <lineage>
        <taxon>Eukaryota</taxon>
        <taxon>Viridiplantae</taxon>
        <taxon>Streptophyta</taxon>
        <taxon>Embryophyta</taxon>
        <taxon>Tracheophyta</taxon>
        <taxon>Spermatophyta</taxon>
        <taxon>Magnoliopsida</taxon>
        <taxon>eudicotyledons</taxon>
        <taxon>Gunneridae</taxon>
        <taxon>Pentapetalae</taxon>
        <taxon>rosids</taxon>
        <taxon>malvids</taxon>
        <taxon>Malvales</taxon>
        <taxon>Malvaceae</taxon>
        <taxon>Byttnerioideae</taxon>
        <taxon>Theobroma</taxon>
    </lineage>
</organism>
<dbReference type="GO" id="GO:0038023">
    <property type="term" value="F:signaling receptor activity"/>
    <property type="evidence" value="ECO:0000318"/>
    <property type="project" value="GO_Central"/>
</dbReference>
<dbReference type="EMBL" id="CM001879">
    <property type="protein sequence ID" value="EOX91413.1"/>
    <property type="molecule type" value="Genomic_DNA"/>
</dbReference>
<dbReference type="InterPro" id="IPR001320">
    <property type="entry name" value="Iontro_rcpt_C"/>
</dbReference>
<evidence type="ECO:0000256" key="9">
    <source>
        <dbReference type="ARBA" id="ARBA00023286"/>
    </source>
</evidence>
<evidence type="ECO:0000256" key="4">
    <source>
        <dbReference type="ARBA" id="ARBA00022989"/>
    </source>
</evidence>
<keyword evidence="2" id="KW-0813">Transport</keyword>
<evidence type="ECO:0000259" key="13">
    <source>
        <dbReference type="Pfam" id="PF00060"/>
    </source>
</evidence>
<keyword evidence="6 11" id="KW-0472">Membrane</keyword>
<keyword evidence="4 11" id="KW-1133">Transmembrane helix</keyword>
<evidence type="ECO:0000313" key="15">
    <source>
        <dbReference type="Proteomes" id="UP000026915"/>
    </source>
</evidence>
<evidence type="ECO:0000256" key="10">
    <source>
        <dbReference type="ARBA" id="ARBA00023303"/>
    </source>
</evidence>
<dbReference type="InterPro" id="IPR015683">
    <property type="entry name" value="Ionotropic_Glu_rcpt"/>
</dbReference>
<keyword evidence="8" id="KW-0325">Glycoprotein</keyword>
<keyword evidence="5" id="KW-0406">Ion transport</keyword>
<keyword evidence="7 14" id="KW-0675">Receptor</keyword>
<dbReference type="Pfam" id="PF00060">
    <property type="entry name" value="Lig_chan"/>
    <property type="match status" value="1"/>
</dbReference>
<feature type="domain" description="Ionotropic glutamate receptor C-terminal" evidence="13">
    <location>
        <begin position="277"/>
        <end position="504"/>
    </location>
</feature>
<evidence type="ECO:0000256" key="6">
    <source>
        <dbReference type="ARBA" id="ARBA00023136"/>
    </source>
</evidence>
<evidence type="ECO:0000256" key="1">
    <source>
        <dbReference type="ARBA" id="ARBA00004141"/>
    </source>
</evidence>
<dbReference type="AlphaFoldDB" id="A0A061DN58"/>
<accession>A0A061DN58</accession>
<dbReference type="Gramene" id="EOX91413">
    <property type="protein sequence ID" value="EOX91413"/>
    <property type="gene ID" value="TCM_000618"/>
</dbReference>
<evidence type="ECO:0000256" key="3">
    <source>
        <dbReference type="ARBA" id="ARBA00022692"/>
    </source>
</evidence>
<proteinExistence type="predicted"/>
<keyword evidence="15" id="KW-1185">Reference proteome</keyword>
<evidence type="ECO:0000256" key="11">
    <source>
        <dbReference type="SAM" id="Phobius"/>
    </source>
</evidence>
<evidence type="ECO:0000256" key="5">
    <source>
        <dbReference type="ARBA" id="ARBA00023065"/>
    </source>
</evidence>
<dbReference type="GO" id="GO:0015276">
    <property type="term" value="F:ligand-gated monoatomic ion channel activity"/>
    <property type="evidence" value="ECO:0000318"/>
    <property type="project" value="GO_Central"/>
</dbReference>
<keyword evidence="3 11" id="KW-0812">Transmembrane</keyword>
<evidence type="ECO:0000256" key="8">
    <source>
        <dbReference type="ARBA" id="ARBA00023180"/>
    </source>
</evidence>
<dbReference type="GO" id="GO:0005886">
    <property type="term" value="C:plasma membrane"/>
    <property type="evidence" value="ECO:0000318"/>
    <property type="project" value="GO_Central"/>
</dbReference>
<evidence type="ECO:0000256" key="7">
    <source>
        <dbReference type="ARBA" id="ARBA00023170"/>
    </source>
</evidence>